<dbReference type="EMBL" id="NJHN03000024">
    <property type="protein sequence ID" value="KAH9424973.1"/>
    <property type="molecule type" value="Genomic_DNA"/>
</dbReference>
<gene>
    <name evidence="1" type="ORF">DERP_009197</name>
</gene>
<proteinExistence type="predicted"/>
<organism evidence="1 2">
    <name type="scientific">Dermatophagoides pteronyssinus</name>
    <name type="common">European house dust mite</name>
    <dbReference type="NCBI Taxonomy" id="6956"/>
    <lineage>
        <taxon>Eukaryota</taxon>
        <taxon>Metazoa</taxon>
        <taxon>Ecdysozoa</taxon>
        <taxon>Arthropoda</taxon>
        <taxon>Chelicerata</taxon>
        <taxon>Arachnida</taxon>
        <taxon>Acari</taxon>
        <taxon>Acariformes</taxon>
        <taxon>Sarcoptiformes</taxon>
        <taxon>Astigmata</taxon>
        <taxon>Psoroptidia</taxon>
        <taxon>Analgoidea</taxon>
        <taxon>Pyroglyphidae</taxon>
        <taxon>Dermatophagoidinae</taxon>
        <taxon>Dermatophagoides</taxon>
    </lineage>
</organism>
<evidence type="ECO:0000313" key="1">
    <source>
        <dbReference type="EMBL" id="KAH9424973.1"/>
    </source>
</evidence>
<reference evidence="1 2" key="1">
    <citation type="journal article" date="2018" name="J. Allergy Clin. Immunol.">
        <title>High-quality assembly of Dermatophagoides pteronyssinus genome and transcriptome reveals a wide range of novel allergens.</title>
        <authorList>
            <person name="Liu X.Y."/>
            <person name="Yang K.Y."/>
            <person name="Wang M.Q."/>
            <person name="Kwok J.S."/>
            <person name="Zeng X."/>
            <person name="Yang Z."/>
            <person name="Xiao X.J."/>
            <person name="Lau C.P."/>
            <person name="Li Y."/>
            <person name="Huang Z.M."/>
            <person name="Ba J.G."/>
            <person name="Yim A.K."/>
            <person name="Ouyang C.Y."/>
            <person name="Ngai S.M."/>
            <person name="Chan T.F."/>
            <person name="Leung E.L."/>
            <person name="Liu L."/>
            <person name="Liu Z.G."/>
            <person name="Tsui S.K."/>
        </authorList>
    </citation>
    <scope>NUCLEOTIDE SEQUENCE [LARGE SCALE GENOMIC DNA]</scope>
    <source>
        <strain evidence="1">Derp</strain>
    </source>
</reference>
<accession>A0ABQ8JQT6</accession>
<dbReference type="Proteomes" id="UP000887458">
    <property type="component" value="Unassembled WGS sequence"/>
</dbReference>
<keyword evidence="2" id="KW-1185">Reference proteome</keyword>
<evidence type="ECO:0000313" key="2">
    <source>
        <dbReference type="Proteomes" id="UP000887458"/>
    </source>
</evidence>
<name>A0ABQ8JQT6_DERPT</name>
<reference evidence="1 2" key="2">
    <citation type="journal article" date="2022" name="Mol. Biol. Evol.">
        <title>Comparative Genomics Reveals Insights into the Divergent Evolution of Astigmatic Mites and Household Pest Adaptations.</title>
        <authorList>
            <person name="Xiong Q."/>
            <person name="Wan A.T."/>
            <person name="Liu X."/>
            <person name="Fung C.S."/>
            <person name="Xiao X."/>
            <person name="Malainual N."/>
            <person name="Hou J."/>
            <person name="Wang L."/>
            <person name="Wang M."/>
            <person name="Yang K.Y."/>
            <person name="Cui Y."/>
            <person name="Leung E.L."/>
            <person name="Nong W."/>
            <person name="Shin S.K."/>
            <person name="Au S.W."/>
            <person name="Jeong K.Y."/>
            <person name="Chew F.T."/>
            <person name="Hui J.H."/>
            <person name="Leung T.F."/>
            <person name="Tungtrongchitr A."/>
            <person name="Zhong N."/>
            <person name="Liu Z."/>
            <person name="Tsui S.K."/>
        </authorList>
    </citation>
    <scope>NUCLEOTIDE SEQUENCE [LARGE SCALE GENOMIC DNA]</scope>
    <source>
        <strain evidence="1">Derp</strain>
    </source>
</reference>
<comment type="caution">
    <text evidence="1">The sequence shown here is derived from an EMBL/GenBank/DDBJ whole genome shotgun (WGS) entry which is preliminary data.</text>
</comment>
<protein>
    <submittedName>
        <fullName evidence="1">Uncharacterized protein</fullName>
    </submittedName>
</protein>
<sequence>MRVFFGRISKLKISAKSSIFLSIDDVDFSPILTINSSSLSSIDSSDIENESKRAFFSNLSS</sequence>